<dbReference type="Gene3D" id="3.40.50.300">
    <property type="entry name" value="P-loop containing nucleotide triphosphate hydrolases"/>
    <property type="match status" value="1"/>
</dbReference>
<dbReference type="EMBL" id="MU158029">
    <property type="protein sequence ID" value="KAF9521545.1"/>
    <property type="molecule type" value="Genomic_DNA"/>
</dbReference>
<comment type="caution">
    <text evidence="3">The sequence shown here is derived from an EMBL/GenBank/DDBJ whole genome shotgun (WGS) entry which is preliminary data.</text>
</comment>
<evidence type="ECO:0000256" key="1">
    <source>
        <dbReference type="ARBA" id="ARBA00022737"/>
    </source>
</evidence>
<dbReference type="AlphaFoldDB" id="A0A9P6E2Y4"/>
<evidence type="ECO:0000259" key="2">
    <source>
        <dbReference type="Pfam" id="PF24883"/>
    </source>
</evidence>
<proteinExistence type="predicted"/>
<accession>A0A9P6E2Y4</accession>
<reference evidence="3" key="1">
    <citation type="submission" date="2020-11" db="EMBL/GenBank/DDBJ databases">
        <authorList>
            <consortium name="DOE Joint Genome Institute"/>
            <person name="Ahrendt S."/>
            <person name="Riley R."/>
            <person name="Andreopoulos W."/>
            <person name="Labutti K."/>
            <person name="Pangilinan J."/>
            <person name="Ruiz-Duenas F.J."/>
            <person name="Barrasa J.M."/>
            <person name="Sanchez-Garcia M."/>
            <person name="Camarero S."/>
            <person name="Miyauchi S."/>
            <person name="Serrano A."/>
            <person name="Linde D."/>
            <person name="Babiker R."/>
            <person name="Drula E."/>
            <person name="Ayuso-Fernandez I."/>
            <person name="Pacheco R."/>
            <person name="Padilla G."/>
            <person name="Ferreira P."/>
            <person name="Barriuso J."/>
            <person name="Kellner H."/>
            <person name="Castanera R."/>
            <person name="Alfaro M."/>
            <person name="Ramirez L."/>
            <person name="Pisabarro A.G."/>
            <person name="Kuo A."/>
            <person name="Tritt A."/>
            <person name="Lipzen A."/>
            <person name="He G."/>
            <person name="Yan M."/>
            <person name="Ng V."/>
            <person name="Cullen D."/>
            <person name="Martin F."/>
            <person name="Rosso M.-N."/>
            <person name="Henrissat B."/>
            <person name="Hibbett D."/>
            <person name="Martinez A.T."/>
            <person name="Grigoriev I.V."/>
        </authorList>
    </citation>
    <scope>NUCLEOTIDE SEQUENCE</scope>
    <source>
        <strain evidence="3">CBS 506.95</strain>
    </source>
</reference>
<dbReference type="InterPro" id="IPR027417">
    <property type="entry name" value="P-loop_NTPase"/>
</dbReference>
<keyword evidence="1" id="KW-0677">Repeat</keyword>
<gene>
    <name evidence="3" type="ORF">CPB83DRAFT_865421</name>
</gene>
<keyword evidence="4" id="KW-1185">Reference proteome</keyword>
<feature type="domain" description="Nephrocystin 3-like N-terminal" evidence="2">
    <location>
        <begin position="68"/>
        <end position="233"/>
    </location>
</feature>
<dbReference type="Pfam" id="PF24883">
    <property type="entry name" value="NPHP3_N"/>
    <property type="match status" value="1"/>
</dbReference>
<evidence type="ECO:0000313" key="4">
    <source>
        <dbReference type="Proteomes" id="UP000807306"/>
    </source>
</evidence>
<dbReference type="InterPro" id="IPR056884">
    <property type="entry name" value="NPHP3-like_N"/>
</dbReference>
<dbReference type="SUPFAM" id="SSF52540">
    <property type="entry name" value="P-loop containing nucleoside triphosphate hydrolases"/>
    <property type="match status" value="1"/>
</dbReference>
<organism evidence="3 4">
    <name type="scientific">Crepidotus variabilis</name>
    <dbReference type="NCBI Taxonomy" id="179855"/>
    <lineage>
        <taxon>Eukaryota</taxon>
        <taxon>Fungi</taxon>
        <taxon>Dikarya</taxon>
        <taxon>Basidiomycota</taxon>
        <taxon>Agaricomycotina</taxon>
        <taxon>Agaricomycetes</taxon>
        <taxon>Agaricomycetidae</taxon>
        <taxon>Agaricales</taxon>
        <taxon>Agaricineae</taxon>
        <taxon>Crepidotaceae</taxon>
        <taxon>Crepidotus</taxon>
    </lineage>
</organism>
<dbReference type="PANTHER" id="PTHR10039">
    <property type="entry name" value="AMELOGENIN"/>
    <property type="match status" value="1"/>
</dbReference>
<dbReference type="Proteomes" id="UP000807306">
    <property type="component" value="Unassembled WGS sequence"/>
</dbReference>
<sequence length="729" mass="82275">MRSGPTFNNVNISGGELTFVAGNINNGPPLQGFNLLLALCSPGALLNSRERYDPPRCAEETRTAILDTFLGWVESHVGASNSSMAWLRGPAGGGKSAIAQTLGELCQEKGLLAASFFFSRTGSIERSDAERFIPTIVSEIMRLFPELKPHVIAAVNCDPFLFSKSLRYQLEELLVKPLRAISPSQSGEVAPRLVIIDGLDECSDQEAQISLVEAIADAISRLPRPVCFFVASRPESHIVDAFERDPLKTTTALKLNLSDDPSAAMDIKLFLEVGFQEIQLNHRHRRLLPSAWPPSNTIDLLLERSTGQFIYPSTAMKHIRNPKYLPHRRLQDILDLSTKCKDHPFTILDSLYTFIFSRVEGEDVKTISRFFSLLLVIQSQNSDGSLRPAIGKLEEFLVLEPGELVLALDPFLSLLSLPDDPAKDLKIYHASLFDFLSDSNRSISIREHGINIDVSLGREIAALHWWEKIRVNFADADFLGHLLFISHCSNAPRFSETVKQCLFTYKPPNPRATCRTLTQIDLLYLWKAAWDLLVSILDREELGAERFSLHECYINTILEYMKPPALKSDMLVPTFNNAMTQSRHRFCQGFLRVFGLTFKEPFRGTAWLTGGFTGLKHVIVVLTAERRLENLLNLKSLCRWTFPMDPTSLNTNDELDSAVFEAVRLFLQKTPEESEDEMHLMSRECWGFDKDLTHTGFEDVESWKAKLVRWEEIQDSARPQAGEQETDEE</sequence>
<evidence type="ECO:0000313" key="3">
    <source>
        <dbReference type="EMBL" id="KAF9521545.1"/>
    </source>
</evidence>
<dbReference type="OrthoDB" id="5967843at2759"/>
<protein>
    <recommendedName>
        <fullName evidence="2">Nephrocystin 3-like N-terminal domain-containing protein</fullName>
    </recommendedName>
</protein>
<name>A0A9P6E2Y4_9AGAR</name>